<reference evidence="4" key="1">
    <citation type="submission" date="2014-11" db="EMBL/GenBank/DDBJ databases">
        <authorList>
            <person name="Hornung B.V."/>
        </authorList>
    </citation>
    <scope>NUCLEOTIDE SEQUENCE</scope>
    <source>
        <strain evidence="4">INE</strain>
    </source>
</reference>
<evidence type="ECO:0000313" key="4">
    <source>
        <dbReference type="EMBL" id="CEJ08592.1"/>
    </source>
</evidence>
<dbReference type="PANTHER" id="PTHR43854">
    <property type="entry name" value="INDOLEPYRUVATE OXIDOREDUCTASE SUBUNIT IORB"/>
    <property type="match status" value="1"/>
</dbReference>
<name>A0A8S0W7U2_9FIRM</name>
<dbReference type="Proteomes" id="UP001071230">
    <property type="component" value="Unassembled WGS sequence"/>
</dbReference>
<dbReference type="InterPro" id="IPR002869">
    <property type="entry name" value="Pyrv_flavodox_OxRed_cen"/>
</dbReference>
<dbReference type="SUPFAM" id="SSF53323">
    <property type="entry name" value="Pyruvate-ferredoxin oxidoreductase, PFOR, domain III"/>
    <property type="match status" value="1"/>
</dbReference>
<proteinExistence type="predicted"/>
<evidence type="ECO:0000313" key="5">
    <source>
        <dbReference type="Proteomes" id="UP001071230"/>
    </source>
</evidence>
<dbReference type="EC" id="1.2.-.-" evidence="3"/>
<dbReference type="PANTHER" id="PTHR43854:SF1">
    <property type="entry name" value="INDOLEPYRUVATE OXIDOREDUCTASE SUBUNIT IORB"/>
    <property type="match status" value="1"/>
</dbReference>
<keyword evidence="1 3" id="KW-0560">Oxidoreductase</keyword>
<dbReference type="RefSeq" id="WP_240984696.1">
    <property type="nucleotide sequence ID" value="NZ_CDGJ01000082.1"/>
</dbReference>
<dbReference type="AlphaFoldDB" id="A0A8S0W7U2"/>
<dbReference type="Gene3D" id="3.40.920.10">
    <property type="entry name" value="Pyruvate-ferredoxin oxidoreductase, PFOR, domain III"/>
    <property type="match status" value="1"/>
</dbReference>
<organism evidence="3">
    <name type="scientific">Acididesulfobacillus acetoxydans</name>
    <dbReference type="NCBI Taxonomy" id="1561005"/>
    <lineage>
        <taxon>Bacteria</taxon>
        <taxon>Bacillati</taxon>
        <taxon>Bacillota</taxon>
        <taxon>Clostridia</taxon>
        <taxon>Eubacteriales</taxon>
        <taxon>Peptococcaceae</taxon>
        <taxon>Acididesulfobacillus</taxon>
    </lineage>
</organism>
<accession>A0A8S0W7U2</accession>
<feature type="domain" description="Pyruvate/ketoisovalerate oxidoreductase catalytic" evidence="2">
    <location>
        <begin position="12"/>
        <end position="188"/>
    </location>
</feature>
<gene>
    <name evidence="3" type="ORF">DEACI_1782</name>
    <name evidence="4" type="ORF">DEACI_3071</name>
</gene>
<sequence>MPVTNVLLCGVGGQGVLLASEVLALVAAEEKAEVKQTEVHGVAQRGGSVVSHLRFGEGVYSPIVRTGEADILLAFERLEAVRYGYYVKPGGLILINDVEIMPGQIGEYKPYPAGIMEFLSGKGLRLQLIPAAAEAKALGNVRVSSLILLGVLSQHLDLSPRAWETVIRRRIPERLLEVNLKAFEAGVELGRSQVEAAASGG</sequence>
<dbReference type="EC" id="1.-.-.-" evidence="3"/>
<reference evidence="3" key="2">
    <citation type="submission" date="2020-01" db="EMBL/GenBank/DDBJ databases">
        <authorList>
            <person name="Hornung B."/>
        </authorList>
    </citation>
    <scope>NUCLEOTIDE SEQUENCE</scope>
    <source>
        <strain evidence="3">PacBioINE</strain>
    </source>
</reference>
<evidence type="ECO:0000256" key="1">
    <source>
        <dbReference type="ARBA" id="ARBA00023002"/>
    </source>
</evidence>
<dbReference type="Pfam" id="PF01558">
    <property type="entry name" value="POR"/>
    <property type="match status" value="1"/>
</dbReference>
<keyword evidence="3" id="KW-0670">Pyruvate</keyword>
<evidence type="ECO:0000313" key="3">
    <source>
        <dbReference type="EMBL" id="CAA7601129.1"/>
    </source>
</evidence>
<dbReference type="KEGG" id="aacx:DEACI_1782"/>
<protein>
    <submittedName>
        <fullName evidence="4">Pyruvate ferredoxin/flavodoxin oxidoreductase</fullName>
    </submittedName>
    <submittedName>
        <fullName evidence="3">Pyruvate-flavodoxin oxidoreductase, central domain protein</fullName>
        <ecNumber evidence="3">1.-.-.-</ecNumber>
        <ecNumber evidence="3">1.2.-.-</ecNumber>
    </submittedName>
</protein>
<dbReference type="InterPro" id="IPR052198">
    <property type="entry name" value="IorB_Oxidoreductase"/>
</dbReference>
<dbReference type="Proteomes" id="UP000836597">
    <property type="component" value="Chromosome"/>
</dbReference>
<dbReference type="GO" id="GO:0016903">
    <property type="term" value="F:oxidoreductase activity, acting on the aldehyde or oxo group of donors"/>
    <property type="evidence" value="ECO:0007669"/>
    <property type="project" value="InterPro"/>
</dbReference>
<dbReference type="EMBL" id="LR746496">
    <property type="protein sequence ID" value="CAA7601129.1"/>
    <property type="molecule type" value="Genomic_DNA"/>
</dbReference>
<evidence type="ECO:0000259" key="2">
    <source>
        <dbReference type="Pfam" id="PF01558"/>
    </source>
</evidence>
<keyword evidence="5" id="KW-1185">Reference proteome</keyword>
<dbReference type="InterPro" id="IPR019752">
    <property type="entry name" value="Pyrv/ketoisovalerate_OxRed_cat"/>
</dbReference>
<dbReference type="EMBL" id="CDGJ01000082">
    <property type="protein sequence ID" value="CEJ08592.1"/>
    <property type="molecule type" value="Genomic_DNA"/>
</dbReference>